<reference evidence="2" key="1">
    <citation type="submission" date="2015-03" db="EMBL/GenBank/DDBJ databases">
        <authorList>
            <person name="Nijsse Bart"/>
        </authorList>
    </citation>
    <scope>NUCLEOTIDE SEQUENCE [LARGE SCALE GENOMIC DNA]</scope>
</reference>
<evidence type="ECO:0000313" key="2">
    <source>
        <dbReference type="Proteomes" id="UP000049855"/>
    </source>
</evidence>
<organism evidence="1 2">
    <name type="scientific">Sporomusa ovata</name>
    <dbReference type="NCBI Taxonomy" id="2378"/>
    <lineage>
        <taxon>Bacteria</taxon>
        <taxon>Bacillati</taxon>
        <taxon>Bacillota</taxon>
        <taxon>Negativicutes</taxon>
        <taxon>Selenomonadales</taxon>
        <taxon>Sporomusaceae</taxon>
        <taxon>Sporomusa</taxon>
    </lineage>
</organism>
<dbReference type="Proteomes" id="UP000049855">
    <property type="component" value="Unassembled WGS sequence"/>
</dbReference>
<dbReference type="EMBL" id="CTRP01000009">
    <property type="protein sequence ID" value="CQR72186.1"/>
    <property type="molecule type" value="Genomic_DNA"/>
</dbReference>
<name>A0A0U1KXU0_9FIRM</name>
<sequence>MQVLTVGMLGYNNVLLHMSKYNNKIKGEFYYENHECRGI</sequence>
<evidence type="ECO:0000313" key="1">
    <source>
        <dbReference type="EMBL" id="CQR72186.1"/>
    </source>
</evidence>
<dbReference type="AlphaFoldDB" id="A0A0U1KXU0"/>
<accession>A0A0U1KXU0</accession>
<keyword evidence="2" id="KW-1185">Reference proteome</keyword>
<gene>
    <name evidence="1" type="ORF">SpAn4DRAFT_5075</name>
</gene>
<protein>
    <submittedName>
        <fullName evidence="1">Uncharacterized protein</fullName>
    </submittedName>
</protein>
<proteinExistence type="predicted"/>